<proteinExistence type="predicted"/>
<evidence type="ECO:0000313" key="2">
    <source>
        <dbReference type="Proteomes" id="UP001215280"/>
    </source>
</evidence>
<gene>
    <name evidence="1" type="ORF">DFH07DRAFT_785115</name>
</gene>
<evidence type="ECO:0000313" key="1">
    <source>
        <dbReference type="EMBL" id="KAJ7717626.1"/>
    </source>
</evidence>
<dbReference type="EMBL" id="JARJLG010000315">
    <property type="protein sequence ID" value="KAJ7717626.1"/>
    <property type="molecule type" value="Genomic_DNA"/>
</dbReference>
<keyword evidence="2" id="KW-1185">Reference proteome</keyword>
<dbReference type="Proteomes" id="UP001215280">
    <property type="component" value="Unassembled WGS sequence"/>
</dbReference>
<dbReference type="AlphaFoldDB" id="A0AAD7MIG1"/>
<accession>A0AAD7MIG1</accession>
<reference evidence="1" key="1">
    <citation type="submission" date="2023-03" db="EMBL/GenBank/DDBJ databases">
        <title>Massive genome expansion in bonnet fungi (Mycena s.s.) driven by repeated elements and novel gene families across ecological guilds.</title>
        <authorList>
            <consortium name="Lawrence Berkeley National Laboratory"/>
            <person name="Harder C.B."/>
            <person name="Miyauchi S."/>
            <person name="Viragh M."/>
            <person name="Kuo A."/>
            <person name="Thoen E."/>
            <person name="Andreopoulos B."/>
            <person name="Lu D."/>
            <person name="Skrede I."/>
            <person name="Drula E."/>
            <person name="Henrissat B."/>
            <person name="Morin E."/>
            <person name="Kohler A."/>
            <person name="Barry K."/>
            <person name="LaButti K."/>
            <person name="Morin E."/>
            <person name="Salamov A."/>
            <person name="Lipzen A."/>
            <person name="Mereny Z."/>
            <person name="Hegedus B."/>
            <person name="Baldrian P."/>
            <person name="Stursova M."/>
            <person name="Weitz H."/>
            <person name="Taylor A."/>
            <person name="Grigoriev I.V."/>
            <person name="Nagy L.G."/>
            <person name="Martin F."/>
            <person name="Kauserud H."/>
        </authorList>
    </citation>
    <scope>NUCLEOTIDE SEQUENCE</scope>
    <source>
        <strain evidence="1">CBHHK188m</strain>
    </source>
</reference>
<comment type="caution">
    <text evidence="1">The sequence shown here is derived from an EMBL/GenBank/DDBJ whole genome shotgun (WGS) entry which is preliminary data.</text>
</comment>
<sequence length="199" mass="22656">MDTFNEIYAALNAVPGLCESIGMEKGMAFVRLAARLKDATITTAQSANHDATETPDELPEGIRTFLSSAVDLPMEYIDGCWNAFGNLLGLEAEAGQRPLWRGDVVVVKMQEWPVPLDYVDIPPPALDLFSSHFIPKWYQSDAWRDLLQDEEQYNNMLLKSHQTWPVYQTFYPELSSVSSGFNKNNYHLSKYFRENQPID</sequence>
<organism evidence="1 2">
    <name type="scientific">Mycena maculata</name>
    <dbReference type="NCBI Taxonomy" id="230809"/>
    <lineage>
        <taxon>Eukaryota</taxon>
        <taxon>Fungi</taxon>
        <taxon>Dikarya</taxon>
        <taxon>Basidiomycota</taxon>
        <taxon>Agaricomycotina</taxon>
        <taxon>Agaricomycetes</taxon>
        <taxon>Agaricomycetidae</taxon>
        <taxon>Agaricales</taxon>
        <taxon>Marasmiineae</taxon>
        <taxon>Mycenaceae</taxon>
        <taxon>Mycena</taxon>
    </lineage>
</organism>
<name>A0AAD7MIG1_9AGAR</name>
<protein>
    <submittedName>
        <fullName evidence="1">Uncharacterized protein</fullName>
    </submittedName>
</protein>